<dbReference type="GeneID" id="87589108"/>
<dbReference type="AlphaFoldDB" id="A0A837KLF9"/>
<evidence type="ECO:0000313" key="2">
    <source>
        <dbReference type="EMBL" id="KLH98003.1"/>
    </source>
</evidence>
<gene>
    <name evidence="2" type="ORF">AA984_19275</name>
</gene>
<accession>A0A837KLF9</accession>
<evidence type="ECO:0000256" key="1">
    <source>
        <dbReference type="SAM" id="Phobius"/>
    </source>
</evidence>
<dbReference type="RefSeq" id="WP_047071969.1">
    <property type="nucleotide sequence ID" value="NZ_BJOL01000008.1"/>
</dbReference>
<sequence length="29" mass="3029">MSFFNGGFNGIALVLVLFVLLTIVGVGDD</sequence>
<keyword evidence="1" id="KW-0472">Membrane</keyword>
<name>A0A837KLF9_9BACL</name>
<dbReference type="EMBL" id="LDCN01000005">
    <property type="protein sequence ID" value="KLH98003.1"/>
    <property type="molecule type" value="Genomic_DNA"/>
</dbReference>
<protein>
    <submittedName>
        <fullName evidence="2">Membrane protein</fullName>
    </submittedName>
</protein>
<evidence type="ECO:0000313" key="3">
    <source>
        <dbReference type="Proteomes" id="UP000035218"/>
    </source>
</evidence>
<dbReference type="Proteomes" id="UP000035218">
    <property type="component" value="Unassembled WGS sequence"/>
</dbReference>
<comment type="caution">
    <text evidence="2">The sequence shown here is derived from an EMBL/GenBank/DDBJ whole genome shotgun (WGS) entry which is preliminary data.</text>
</comment>
<proteinExistence type="predicted"/>
<keyword evidence="1" id="KW-1133">Transmembrane helix</keyword>
<organism evidence="2 3">
    <name type="scientific">Brevibacillus formosus</name>
    <dbReference type="NCBI Taxonomy" id="54913"/>
    <lineage>
        <taxon>Bacteria</taxon>
        <taxon>Bacillati</taxon>
        <taxon>Bacillota</taxon>
        <taxon>Bacilli</taxon>
        <taxon>Bacillales</taxon>
        <taxon>Paenibacillaceae</taxon>
        <taxon>Brevibacillus</taxon>
    </lineage>
</organism>
<keyword evidence="1" id="KW-0812">Transmembrane</keyword>
<feature type="transmembrane region" description="Helical" evidence="1">
    <location>
        <begin position="6"/>
        <end position="26"/>
    </location>
</feature>
<reference evidence="2 3" key="1">
    <citation type="submission" date="2015-05" db="EMBL/GenBank/DDBJ databases">
        <title>Genome sequencing project for genomic taxonomy and phylogenomics of Bacillus-like bacteria.</title>
        <authorList>
            <person name="Liu B."/>
            <person name="Wang J."/>
            <person name="Zhu Y."/>
            <person name="Liu G."/>
            <person name="Chen Q."/>
            <person name="Chen Z."/>
            <person name="Lan J."/>
            <person name="Che J."/>
            <person name="Ge C."/>
            <person name="Shi H."/>
            <person name="Pan Z."/>
            <person name="Liu X."/>
        </authorList>
    </citation>
    <scope>NUCLEOTIDE SEQUENCE [LARGE SCALE GENOMIC DNA]</scope>
    <source>
        <strain evidence="2 3">DSM 9885</strain>
    </source>
</reference>